<dbReference type="AlphaFoldDB" id="A0A2T3KKX9"/>
<comment type="caution">
    <text evidence="1">The sequence shown here is derived from an EMBL/GenBank/DDBJ whole genome shotgun (WGS) entry which is preliminary data.</text>
</comment>
<evidence type="ECO:0008006" key="3">
    <source>
        <dbReference type="Google" id="ProtNLM"/>
    </source>
</evidence>
<organism evidence="1 2">
    <name type="scientific">Photobacterium kishitanii</name>
    <dbReference type="NCBI Taxonomy" id="318456"/>
    <lineage>
        <taxon>Bacteria</taxon>
        <taxon>Pseudomonadati</taxon>
        <taxon>Pseudomonadota</taxon>
        <taxon>Gammaproteobacteria</taxon>
        <taxon>Vibrionales</taxon>
        <taxon>Vibrionaceae</taxon>
        <taxon>Photobacterium</taxon>
    </lineage>
</organism>
<sequence length="1213" mass="136789">MNIEQEIYNRHKTVIDQFELAVSEMITLLTADRKYVVHIPCSMGKDSNTVLTIALEAYNRCILAGLIESERPLIVSNVDPKAEAIPMLMYVHYCVPRLKAYAKKKNINLYFDIVSPAFQDEYANKYLTAQKLIPNASRNGDCSVILKITASEKYVKTILSRFKSSEKMSKYCNAQVISVTGSRIDEGSRRAGNMATQNIKDKSISDLHDELESVDTGSTTLYKFAPIRNWTTEQVFLANELAGEKPLTKNALGIHNAIPSFLSDFALLLAIYGNASSEACEISIGSKATSGCNGKARFGCVVCTMVGTIDKTQTSLAASPRWAALGQEEALRVRDLMFRLSTDMNARALHAKAYDPVGYNRIVLQPNILKPRHLEKLIRLFSQLSVLSQDRAAEFKVLVEQGREDEHAGIQDIKSDLTLTAKARRRFLEMYKEQAQRPLINLFSLKHALYLSYRWCLDGVATHPYRPLAIWNDIANQKGWIPFPLTNEEYQYKYGVKVGISEQDELPEAILMPVYNNEYEKPEVFLNSKFRNLGSLWERPISVIDVTSEDGFNNCSTTLTPENKIPVKGVYSVDLDVNTEKGTPIPITVDGVSELLFVNILAAKLLSASVNSKKCSIGLFSRLSKDEEKFNVVASKIKAMASNVAEQLKKASFSTMDEAEIAVKEIFKELIPSNNMSVTTHLPFLAKETLINAKRTKAKKAAPKINFTKRRYLKISGKIKKGTTRLSFYPLSTESRYTQANLQPIQILTTNPSAQYQSEMCLHEDDLNGSSDLIEKVNIKISDKAVAEWLSSNGLERAIEIHDKCVERTINNSRHNRMQKSTFSVTKSLRQLGDESVMTELMRHGVISVSNKYLPTLMQIKKRTEIFATMGSYDYQSMNYEDLLNLPWAITMKQHRKDKAQVLKVVRKMRNKCRSSTMKLGSVDNKKQAVSSFADEACKNINDYVMLSGSRLFKAAFNTREVSFAMRSNAALAWILNYEKELTDPLALEKLIFPIGTEKDKNPVRFISQVVEPSLLRVCEQGAAVCSHWQPMIDAILAIHTRHKGEYNSLDDENAADRTSLRDSILADYQDAVAEHHPKTDDVWLIHTDSWRPNLNTLMTSLGDMTTTMQGIIDEIAKFIESVKKGLTKGKKKSMQNANLLNQLTLIPQNEIKVIKQREDESQEVNGRWFDLDNEDDCGERIISVSENVVEIKKHQQKKVKKNTGSLLSYLAK</sequence>
<proteinExistence type="predicted"/>
<dbReference type="InterPro" id="IPR014729">
    <property type="entry name" value="Rossmann-like_a/b/a_fold"/>
</dbReference>
<name>A0A2T3KKX9_9GAMM</name>
<dbReference type="SUPFAM" id="SSF52402">
    <property type="entry name" value="Adenine nucleotide alpha hydrolases-like"/>
    <property type="match status" value="1"/>
</dbReference>
<dbReference type="RefSeq" id="WP_107289005.1">
    <property type="nucleotide sequence ID" value="NZ_PYNF01000003.1"/>
</dbReference>
<gene>
    <name evidence="1" type="ORF">C9J27_04405</name>
</gene>
<dbReference type="EMBL" id="PYNF01000003">
    <property type="protein sequence ID" value="PSV00375.1"/>
    <property type="molecule type" value="Genomic_DNA"/>
</dbReference>
<evidence type="ECO:0000313" key="1">
    <source>
        <dbReference type="EMBL" id="PSV00375.1"/>
    </source>
</evidence>
<dbReference type="Proteomes" id="UP000241426">
    <property type="component" value="Unassembled WGS sequence"/>
</dbReference>
<reference evidence="1 2" key="1">
    <citation type="submission" date="2018-01" db="EMBL/GenBank/DDBJ databases">
        <title>Whole genome sequencing of Histamine producing bacteria.</title>
        <authorList>
            <person name="Butler K."/>
        </authorList>
    </citation>
    <scope>NUCLEOTIDE SEQUENCE [LARGE SCALE GENOMIC DNA]</scope>
    <source>
        <strain evidence="1 2">FS-7.2</strain>
    </source>
</reference>
<dbReference type="Gene3D" id="3.40.50.620">
    <property type="entry name" value="HUPs"/>
    <property type="match status" value="1"/>
</dbReference>
<accession>A0A2T3KKX9</accession>
<protein>
    <recommendedName>
        <fullName evidence="3">Phosphoadenosine phosphosulphate reductase domain-containing protein</fullName>
    </recommendedName>
</protein>
<evidence type="ECO:0000313" key="2">
    <source>
        <dbReference type="Proteomes" id="UP000241426"/>
    </source>
</evidence>